<dbReference type="OrthoDB" id="3298713at2"/>
<organism evidence="1 2">
    <name type="scientific">Actinoplanes teichomyceticus</name>
    <dbReference type="NCBI Taxonomy" id="1867"/>
    <lineage>
        <taxon>Bacteria</taxon>
        <taxon>Bacillati</taxon>
        <taxon>Actinomycetota</taxon>
        <taxon>Actinomycetes</taxon>
        <taxon>Micromonosporales</taxon>
        <taxon>Micromonosporaceae</taxon>
        <taxon>Actinoplanes</taxon>
    </lineage>
</organism>
<keyword evidence="2" id="KW-1185">Reference proteome</keyword>
<protein>
    <submittedName>
        <fullName evidence="1">Uncharacterized protein</fullName>
    </submittedName>
</protein>
<dbReference type="EMBL" id="VIWY01000006">
    <property type="protein sequence ID" value="TWG11348.1"/>
    <property type="molecule type" value="Genomic_DNA"/>
</dbReference>
<dbReference type="RefSeq" id="WP_122978258.1">
    <property type="nucleotide sequence ID" value="NZ_BOMX01000149.1"/>
</dbReference>
<gene>
    <name evidence="1" type="ORF">FHX34_10678</name>
</gene>
<proteinExistence type="predicted"/>
<reference evidence="1 2" key="1">
    <citation type="submission" date="2019-06" db="EMBL/GenBank/DDBJ databases">
        <title>Sequencing the genomes of 1000 actinobacteria strains.</title>
        <authorList>
            <person name="Klenk H.-P."/>
        </authorList>
    </citation>
    <scope>NUCLEOTIDE SEQUENCE [LARGE SCALE GENOMIC DNA]</scope>
    <source>
        <strain evidence="1 2">DSM 43866</strain>
    </source>
</reference>
<accession>A0A561VIA4</accession>
<evidence type="ECO:0000313" key="2">
    <source>
        <dbReference type="Proteomes" id="UP000320239"/>
    </source>
</evidence>
<dbReference type="AlphaFoldDB" id="A0A561VIA4"/>
<comment type="caution">
    <text evidence="1">The sequence shown here is derived from an EMBL/GenBank/DDBJ whole genome shotgun (WGS) entry which is preliminary data.</text>
</comment>
<evidence type="ECO:0000313" key="1">
    <source>
        <dbReference type="EMBL" id="TWG11348.1"/>
    </source>
</evidence>
<sequence>MSTTIPGWNYEQPTEETMLGELASALGGDENAVAAFEMACRRLGQRRPVADPDDLIRVSETLQELGDLLRVTARSAKIRVSTYQALRAAYAPR</sequence>
<name>A0A561VIA4_ACTTI</name>
<dbReference type="Proteomes" id="UP000320239">
    <property type="component" value="Unassembled WGS sequence"/>
</dbReference>